<evidence type="ECO:0000313" key="2">
    <source>
        <dbReference type="EMBL" id="MDX5985240.1"/>
    </source>
</evidence>
<comment type="caution">
    <text evidence="2">The sequence shown here is derived from an EMBL/GenBank/DDBJ whole genome shotgun (WGS) entry which is preliminary data.</text>
</comment>
<name>A0ABU4PNL5_9SPHN</name>
<dbReference type="Gene3D" id="3.30.530.20">
    <property type="match status" value="1"/>
</dbReference>
<gene>
    <name evidence="2" type="ORF">SIL82_13355</name>
</gene>
<dbReference type="InterPro" id="IPR023393">
    <property type="entry name" value="START-like_dom_sf"/>
</dbReference>
<sequence length="332" mass="37267">MEQNTPLRDTRSAAIRITAAVGLAFAMALGAYLLLEAARPDSGLISFSFLLILPAAISAFVSYVADPWKERSLGAYLQVPAWLLLVVVIVSLALLREGTVCVIILSPLWMASGMTGAWLTHTLRRRVDQHGKTYCSALLLAPLLAMQVEPYIALPPADATVTRTIIVRATPQTIWPLLKGIPDVRPDEGQWNISEDVIGIPRPLGAHLVGDGIGAERLARWGHQVRFRERVTEWQPERRIGWRFLFDDKTGWDFTDRHLMPDSPYFRITTGGYTMQPLGDGRTRVTIYTRYWIKTPVNAYSKLWGQVFLGDLENNLLALVKQRAEQPRQPRS</sequence>
<dbReference type="RefSeq" id="WP_010408572.1">
    <property type="nucleotide sequence ID" value="NZ_JAWXXV010000001.1"/>
</dbReference>
<accession>A0ABU4PNL5</accession>
<protein>
    <submittedName>
        <fullName evidence="2">SRPBCC family protein</fullName>
    </submittedName>
</protein>
<reference evidence="2 3" key="1">
    <citation type="submission" date="2023-11" db="EMBL/GenBank/DDBJ databases">
        <title>MicrobeMod: A computational toolkit for identifying prokaryotic methylation and restriction-modification with nanopore sequencing.</title>
        <authorList>
            <person name="Crits-Christoph A."/>
            <person name="Kang S.C."/>
            <person name="Lee H."/>
            <person name="Ostrov N."/>
        </authorList>
    </citation>
    <scope>NUCLEOTIDE SEQUENCE [LARGE SCALE GENOMIC DNA]</scope>
    <source>
        <strain evidence="2 3">ATCC 14820</strain>
    </source>
</reference>
<dbReference type="Proteomes" id="UP001279660">
    <property type="component" value="Unassembled WGS sequence"/>
</dbReference>
<keyword evidence="1" id="KW-1133">Transmembrane helix</keyword>
<feature type="transmembrane region" description="Helical" evidence="1">
    <location>
        <begin position="77"/>
        <end position="95"/>
    </location>
</feature>
<feature type="transmembrane region" description="Helical" evidence="1">
    <location>
        <begin position="47"/>
        <end position="65"/>
    </location>
</feature>
<feature type="transmembrane region" description="Helical" evidence="1">
    <location>
        <begin position="100"/>
        <end position="119"/>
    </location>
</feature>
<keyword evidence="1" id="KW-0812">Transmembrane</keyword>
<proteinExistence type="predicted"/>
<evidence type="ECO:0000313" key="3">
    <source>
        <dbReference type="Proteomes" id="UP001279660"/>
    </source>
</evidence>
<feature type="transmembrane region" description="Helical" evidence="1">
    <location>
        <begin position="13"/>
        <end position="35"/>
    </location>
</feature>
<keyword evidence="3" id="KW-1185">Reference proteome</keyword>
<keyword evidence="1" id="KW-0472">Membrane</keyword>
<dbReference type="SUPFAM" id="SSF55961">
    <property type="entry name" value="Bet v1-like"/>
    <property type="match status" value="1"/>
</dbReference>
<evidence type="ECO:0000256" key="1">
    <source>
        <dbReference type="SAM" id="Phobius"/>
    </source>
</evidence>
<dbReference type="EMBL" id="JAWXXV010000001">
    <property type="protein sequence ID" value="MDX5985240.1"/>
    <property type="molecule type" value="Genomic_DNA"/>
</dbReference>
<organism evidence="2 3">
    <name type="scientific">Sphingomonas echinoides</name>
    <dbReference type="NCBI Taxonomy" id="59803"/>
    <lineage>
        <taxon>Bacteria</taxon>
        <taxon>Pseudomonadati</taxon>
        <taxon>Pseudomonadota</taxon>
        <taxon>Alphaproteobacteria</taxon>
        <taxon>Sphingomonadales</taxon>
        <taxon>Sphingomonadaceae</taxon>
        <taxon>Sphingomonas</taxon>
    </lineage>
</organism>